<proteinExistence type="predicted"/>
<gene>
    <name evidence="2" type="ORF">BA171_00040</name>
</gene>
<dbReference type="AlphaFoldDB" id="A0A249DVP3"/>
<accession>A0A249DVP3</accession>
<feature type="transmembrane region" description="Helical" evidence="1">
    <location>
        <begin position="14"/>
        <end position="33"/>
    </location>
</feature>
<keyword evidence="1" id="KW-0472">Membrane</keyword>
<feature type="transmembrane region" description="Helical" evidence="1">
    <location>
        <begin position="70"/>
        <end position="93"/>
    </location>
</feature>
<protein>
    <submittedName>
        <fullName evidence="2">Uncharacterized protein</fullName>
    </submittedName>
</protein>
<dbReference type="EMBL" id="CP016303">
    <property type="protein sequence ID" value="ASX25623.1"/>
    <property type="molecule type" value="Genomic_DNA"/>
</dbReference>
<evidence type="ECO:0000313" key="2">
    <source>
        <dbReference type="EMBL" id="ASX25623.1"/>
    </source>
</evidence>
<dbReference type="RefSeq" id="WP_059108248.1">
    <property type="nucleotide sequence ID" value="NZ_CP016303.1"/>
</dbReference>
<keyword evidence="1" id="KW-0812">Transmembrane</keyword>
<reference evidence="3" key="1">
    <citation type="submission" date="2016-06" db="EMBL/GenBank/DDBJ databases">
        <authorList>
            <person name="Chen W."/>
            <person name="Hasegawa D.K."/>
        </authorList>
    </citation>
    <scope>NUCLEOTIDE SEQUENCE [LARGE SCALE GENOMIC DNA]</scope>
    <source>
        <strain evidence="3">MEAM1</strain>
    </source>
</reference>
<keyword evidence="1" id="KW-1133">Transmembrane helix</keyword>
<evidence type="ECO:0000256" key="1">
    <source>
        <dbReference type="SAM" id="Phobius"/>
    </source>
</evidence>
<name>A0A249DVP3_9ENTR</name>
<reference evidence="2 3" key="2">
    <citation type="submission" date="2017-09" db="EMBL/GenBank/DDBJ databases">
        <title>The genome of whitefly Bemisia tabaci, a global crop pest, provides novel insights into virus transmission, host adaptation and insecticide resistance.</title>
        <authorList>
            <person name="Kaur N."/>
            <person name="Kliot A."/>
            <person name="Pinheiro P.V."/>
            <person name="Luan J."/>
            <person name="Zheng Y."/>
            <person name="Liu W."/>
            <person name="Sun H."/>
            <person name="Yang X."/>
            <person name="Xu Y."/>
            <person name="Luo Y."/>
            <person name="Kruse A."/>
            <person name="Fisher T.W."/>
            <person name="Nelson D.R."/>
            <person name="Elimelech M."/>
            <person name="MacCoss M."/>
            <person name="Johnson R."/>
            <person name="Cohen E."/>
            <person name="Hunter W.B."/>
            <person name="Brown J.K."/>
            <person name="Jander G."/>
            <person name="Cilia M."/>
            <person name="Douglas A.E."/>
            <person name="Ghanim M."/>
            <person name="Simmons A.M."/>
            <person name="Wintermantel W.M."/>
            <person name="Ling K.-S."/>
            <person name="Fei Z."/>
        </authorList>
    </citation>
    <scope>NUCLEOTIDE SEQUENCE [LARGE SCALE GENOMIC DNA]</scope>
    <source>
        <strain evidence="2 3">MEAM1</strain>
    </source>
</reference>
<evidence type="ECO:0000313" key="3">
    <source>
        <dbReference type="Proteomes" id="UP000216438"/>
    </source>
</evidence>
<organism evidence="2 3">
    <name type="scientific">Candidatus Hamiltonella defensa</name>
    <name type="common">Bemisia tabaci</name>
    <dbReference type="NCBI Taxonomy" id="672795"/>
    <lineage>
        <taxon>Bacteria</taxon>
        <taxon>Pseudomonadati</taxon>
        <taxon>Pseudomonadota</taxon>
        <taxon>Gammaproteobacteria</taxon>
        <taxon>Enterobacterales</taxon>
        <taxon>Enterobacteriaceae</taxon>
        <taxon>aphid secondary symbionts</taxon>
        <taxon>Candidatus Williamhamiltonella</taxon>
    </lineage>
</organism>
<sequence>MHKNWRDLRDSRSFFYPALIFFSFPVLLIPYFMGRIDPGGVSRPGLVSIFGWGVLFPLLSWGISNAKTRAFVVLSSVFMSALLGFGVTSFSGLSSIAAQKVNSPPLRDFVMAGLPNVGFAYIEESQSNRINRLNKLLELRLAVDKPISI</sequence>
<feature type="transmembrane region" description="Helical" evidence="1">
    <location>
        <begin position="45"/>
        <end position="64"/>
    </location>
</feature>
<dbReference type="Proteomes" id="UP000216438">
    <property type="component" value="Chromosome"/>
</dbReference>